<evidence type="ECO:0000256" key="2">
    <source>
        <dbReference type="SAM" id="MobiDB-lite"/>
    </source>
</evidence>
<evidence type="ECO:0000256" key="1">
    <source>
        <dbReference type="SAM" id="Coils"/>
    </source>
</evidence>
<protein>
    <submittedName>
        <fullName evidence="3">Uncharacterized protein</fullName>
    </submittedName>
</protein>
<evidence type="ECO:0000313" key="3">
    <source>
        <dbReference type="EMBL" id="KRX05866.1"/>
    </source>
</evidence>
<comment type="caution">
    <text evidence="3">The sequence shown here is derived from an EMBL/GenBank/DDBJ whole genome shotgun (WGS) entry which is preliminary data.</text>
</comment>
<dbReference type="EMBL" id="LDAU01000103">
    <property type="protein sequence ID" value="KRX05866.1"/>
    <property type="molecule type" value="Genomic_DNA"/>
</dbReference>
<sequence>MSQEFLTNKNNKKQSAFQKYMDRCLDDFESCIGSPYYECELPFGEQKCQIQNQSDVIKVFEKKPQFNKLNIALTREHLYIIQYYIQHQYLKTTNKQLCYYFILAILLNLQDLIKEIESFIKKNQQIELTFTENIEMLTAYDIIFEYYDSNDENQESGEIILNNLLKSNPKFIIDNSPKIVQIYKNMKGISFKNLIERQVKLIYLQGKELDVEKYRGLFLLKYDDKEDKKKKVEEFLKKLEGLKTVVKDKEIQELKEQNKMLQDQNKELLKKFNEQKEKTAKLTRDYERQLKVEIDKIQEQAGMQILLNQSNLSLPQPRSNIASQVQPQQFVNNNNSIYDNNVSNSNYYNNNNSNYDNNNNSNSNQVSVSYQPQQLAPKIGEDIVGIHHNDNFCQGTCKQSIAVHKCGCRVCRTCLSYFIAVKDYQQNLSKYKEKCWVCKNQFFSDEDYIPLS</sequence>
<dbReference type="InParanoid" id="A0A0V0QV04"/>
<reference evidence="3 4" key="1">
    <citation type="journal article" date="2015" name="Sci. Rep.">
        <title>Genome of the facultative scuticociliatosis pathogen Pseudocohnilembus persalinus provides insight into its virulence through horizontal gene transfer.</title>
        <authorList>
            <person name="Xiong J."/>
            <person name="Wang G."/>
            <person name="Cheng J."/>
            <person name="Tian M."/>
            <person name="Pan X."/>
            <person name="Warren A."/>
            <person name="Jiang C."/>
            <person name="Yuan D."/>
            <person name="Miao W."/>
        </authorList>
    </citation>
    <scope>NUCLEOTIDE SEQUENCE [LARGE SCALE GENOMIC DNA]</scope>
    <source>
        <strain evidence="3">36N120E</strain>
    </source>
</reference>
<organism evidence="3 4">
    <name type="scientific">Pseudocohnilembus persalinus</name>
    <name type="common">Ciliate</name>
    <dbReference type="NCBI Taxonomy" id="266149"/>
    <lineage>
        <taxon>Eukaryota</taxon>
        <taxon>Sar</taxon>
        <taxon>Alveolata</taxon>
        <taxon>Ciliophora</taxon>
        <taxon>Intramacronucleata</taxon>
        <taxon>Oligohymenophorea</taxon>
        <taxon>Scuticociliatia</taxon>
        <taxon>Philasterida</taxon>
        <taxon>Pseudocohnilembidae</taxon>
        <taxon>Pseudocohnilembus</taxon>
    </lineage>
</organism>
<name>A0A0V0QV04_PSEPJ</name>
<feature type="coiled-coil region" evidence="1">
    <location>
        <begin position="222"/>
        <end position="289"/>
    </location>
</feature>
<evidence type="ECO:0000313" key="4">
    <source>
        <dbReference type="Proteomes" id="UP000054937"/>
    </source>
</evidence>
<dbReference type="AlphaFoldDB" id="A0A0V0QV04"/>
<feature type="region of interest" description="Disordered" evidence="2">
    <location>
        <begin position="341"/>
        <end position="368"/>
    </location>
</feature>
<accession>A0A0V0QV04</accession>
<gene>
    <name evidence="3" type="ORF">PPERSA_03803</name>
</gene>
<keyword evidence="4" id="KW-1185">Reference proteome</keyword>
<proteinExistence type="predicted"/>
<keyword evidence="1" id="KW-0175">Coiled coil</keyword>
<dbReference type="Proteomes" id="UP000054937">
    <property type="component" value="Unassembled WGS sequence"/>
</dbReference>